<dbReference type="EMBL" id="WTPX01000119">
    <property type="protein sequence ID" value="NNJ27082.1"/>
    <property type="molecule type" value="Genomic_DNA"/>
</dbReference>
<protein>
    <recommendedName>
        <fullName evidence="3">BPP domain-containing protein</fullName>
    </recommendedName>
</protein>
<gene>
    <name evidence="1" type="ORF">LzC2_31790</name>
</gene>
<accession>A0ABX1VGW7</accession>
<dbReference type="Proteomes" id="UP000609651">
    <property type="component" value="Unassembled WGS sequence"/>
</dbReference>
<keyword evidence="2" id="KW-1185">Reference proteome</keyword>
<evidence type="ECO:0008006" key="3">
    <source>
        <dbReference type="Google" id="ProtNLM"/>
    </source>
</evidence>
<organism evidence="1 2">
    <name type="scientific">Alienimonas chondri</name>
    <dbReference type="NCBI Taxonomy" id="2681879"/>
    <lineage>
        <taxon>Bacteria</taxon>
        <taxon>Pseudomonadati</taxon>
        <taxon>Planctomycetota</taxon>
        <taxon>Planctomycetia</taxon>
        <taxon>Planctomycetales</taxon>
        <taxon>Planctomycetaceae</taxon>
        <taxon>Alienimonas</taxon>
    </lineage>
</organism>
<name>A0ABX1VGW7_9PLAN</name>
<evidence type="ECO:0000313" key="1">
    <source>
        <dbReference type="EMBL" id="NNJ27082.1"/>
    </source>
</evidence>
<reference evidence="1 2" key="1">
    <citation type="journal article" date="2020" name="Syst. Appl. Microbiol.">
        <title>Alienimonas chondri sp. nov., a novel planctomycete isolated from the biofilm of the red alga Chondrus crispus.</title>
        <authorList>
            <person name="Vitorino I."/>
            <person name="Albuquerque L."/>
            <person name="Wiegand S."/>
            <person name="Kallscheuer N."/>
            <person name="da Costa M.S."/>
            <person name="Lobo-da-Cunha A."/>
            <person name="Jogler C."/>
            <person name="Lage O.M."/>
        </authorList>
    </citation>
    <scope>NUCLEOTIDE SEQUENCE [LARGE SCALE GENOMIC DNA]</scope>
    <source>
        <strain evidence="1 2">LzC2</strain>
    </source>
</reference>
<dbReference type="RefSeq" id="WP_171188757.1">
    <property type="nucleotide sequence ID" value="NZ_WTPX01000119.1"/>
</dbReference>
<evidence type="ECO:0000313" key="2">
    <source>
        <dbReference type="Proteomes" id="UP000609651"/>
    </source>
</evidence>
<comment type="caution">
    <text evidence="1">The sequence shown here is derived from an EMBL/GenBank/DDBJ whole genome shotgun (WGS) entry which is preliminary data.</text>
</comment>
<proteinExistence type="predicted"/>
<sequence length="354" mass="37045">MPFAALLLVAVVGPPLTQAPARSFEGLKLPPGTLAGPVIPGLREGAVPQGLAWTPATDDAPACFLISHDRADAAASCVSVVEAKSGTLRAVVALAEPDGTPHAGHVGGLAAIGDDLFLASDGRVLRYPLAPFLSDTPPPTLAAAAEREDETQADCCTARIGAEGSELWVGEFARYALFSKDYPTDSTHHVTDRAGVSKYAWICRSDPGDPTGRVTGILSVRQRVQGLCFLPPTSADRNGDRINGNASGEPGEIVLSLSYGRTNDSSLVVYRDPTGDPPHRTATLDGRDVPLWFLDERNFVRETTFPPMSEGIAFVPAAPGAPPRLAVLSESGAKKYQSGGRGPLDVIALLPIAP</sequence>